<organism evidence="2 3">
    <name type="scientific">Rhabdonatronobacter sediminivivens</name>
    <dbReference type="NCBI Taxonomy" id="2743469"/>
    <lineage>
        <taxon>Bacteria</taxon>
        <taxon>Pseudomonadati</taxon>
        <taxon>Pseudomonadota</taxon>
        <taxon>Alphaproteobacteria</taxon>
        <taxon>Rhodobacterales</taxon>
        <taxon>Paracoccaceae</taxon>
        <taxon>Rhabdonatronobacter</taxon>
    </lineage>
</organism>
<proteinExistence type="predicted"/>
<evidence type="ECO:0000256" key="1">
    <source>
        <dbReference type="SAM" id="SignalP"/>
    </source>
</evidence>
<protein>
    <recommendedName>
        <fullName evidence="4">Lipoprotein</fullName>
    </recommendedName>
</protein>
<comment type="caution">
    <text evidence="2">The sequence shown here is derived from an EMBL/GenBank/DDBJ whole genome shotgun (WGS) entry which is preliminary data.</text>
</comment>
<dbReference type="RefSeq" id="WP_179906410.1">
    <property type="nucleotide sequence ID" value="NZ_JACBXS010000022.1"/>
</dbReference>
<evidence type="ECO:0008006" key="4">
    <source>
        <dbReference type="Google" id="ProtNLM"/>
    </source>
</evidence>
<sequence length="122" mass="13534">MRLILLLPLAALILGACASPRERCLRAATNELQVLDGLIAETEGNIARGYAITREVDTRTVVELCAWPREDTLFCTRQEAFTRDRPQAVDMAAERRKLEDLRIRRASEARRAAAAQAVCPAA</sequence>
<reference evidence="2 3" key="1">
    <citation type="journal article" date="2000" name="Arch. Microbiol.">
        <title>Rhodobaca bogoriensis gen. nov. and sp. nov., an alkaliphilic purple nonsulfur bacterium from African Rift Valley soda lakes.</title>
        <authorList>
            <person name="Milford A.D."/>
            <person name="Achenbach L.A."/>
            <person name="Jung D.O."/>
            <person name="Madigan M.T."/>
        </authorList>
    </citation>
    <scope>NUCLEOTIDE SEQUENCE [LARGE SCALE GENOMIC DNA]</scope>
    <source>
        <strain evidence="2 3">2376</strain>
    </source>
</reference>
<dbReference type="EMBL" id="JACBXS010000022">
    <property type="protein sequence ID" value="NYS25610.1"/>
    <property type="molecule type" value="Genomic_DNA"/>
</dbReference>
<keyword evidence="1" id="KW-0732">Signal</keyword>
<evidence type="ECO:0000313" key="3">
    <source>
        <dbReference type="Proteomes" id="UP000529417"/>
    </source>
</evidence>
<evidence type="ECO:0000313" key="2">
    <source>
        <dbReference type="EMBL" id="NYS25610.1"/>
    </source>
</evidence>
<feature type="chain" id="PRO_5030763563" description="Lipoprotein" evidence="1">
    <location>
        <begin position="19"/>
        <end position="122"/>
    </location>
</feature>
<dbReference type="AlphaFoldDB" id="A0A7Z0KYW0"/>
<dbReference type="PROSITE" id="PS51257">
    <property type="entry name" value="PROKAR_LIPOPROTEIN"/>
    <property type="match status" value="1"/>
</dbReference>
<feature type="signal peptide" evidence="1">
    <location>
        <begin position="1"/>
        <end position="18"/>
    </location>
</feature>
<dbReference type="Proteomes" id="UP000529417">
    <property type="component" value="Unassembled WGS sequence"/>
</dbReference>
<accession>A0A7Z0KYW0</accession>
<name>A0A7Z0KYW0_9RHOB</name>
<keyword evidence="3" id="KW-1185">Reference proteome</keyword>
<gene>
    <name evidence="2" type="ORF">HUK65_11465</name>
</gene>